<accession>Q6M4N5</accession>
<dbReference type="KEGG" id="cgb:cg1962"/>
<dbReference type="OrthoDB" id="9874434at2"/>
<dbReference type="AlphaFoldDB" id="Q8NPR9"/>
<dbReference type="HOGENOM" id="CLU_129187_0_0_11"/>
<feature type="transmembrane region" description="Helical" evidence="1">
    <location>
        <begin position="84"/>
        <end position="104"/>
    </location>
</feature>
<keyword evidence="3" id="KW-1185">Reference proteome</keyword>
<evidence type="ECO:0000256" key="1">
    <source>
        <dbReference type="SAM" id="Phobius"/>
    </source>
</evidence>
<feature type="transmembrane region" description="Helical" evidence="1">
    <location>
        <begin position="151"/>
        <end position="169"/>
    </location>
</feature>
<dbReference type="BioCyc" id="CORYNE:G18NG-11334-MONOMER"/>
<name>Q8NPR9_CORGL</name>
<proteinExistence type="predicted"/>
<keyword evidence="1" id="KW-1133">Transmembrane helix</keyword>
<evidence type="ECO:0000313" key="3">
    <source>
        <dbReference type="Proteomes" id="UP000000582"/>
    </source>
</evidence>
<evidence type="ECO:0000313" key="2">
    <source>
        <dbReference type="EMBL" id="BAB99135.1"/>
    </source>
</evidence>
<keyword evidence="1" id="KW-0472">Membrane</keyword>
<dbReference type="PATRIC" id="fig|196627.13.peg.1694"/>
<accession>Q8NPR9</accession>
<dbReference type="STRING" id="196627.cg1962"/>
<keyword evidence="1" id="KW-0812">Transmembrane</keyword>
<gene>
    <name evidence="2" type="ordered locus">Cgl1742</name>
</gene>
<protein>
    <submittedName>
        <fullName evidence="2">Hypothetical membrane protein</fullName>
    </submittedName>
</protein>
<dbReference type="EMBL" id="BA000036">
    <property type="protein sequence ID" value="BAB99135.1"/>
    <property type="molecule type" value="Genomic_DNA"/>
</dbReference>
<reference evidence="3" key="1">
    <citation type="journal article" date="2003" name="Appl. Microbiol. Biotechnol.">
        <title>The Corynebacterium glutamicum genome: features and impacts on biotechnological processes.</title>
        <authorList>
            <person name="Ikeda M."/>
            <person name="Nakagawa S."/>
        </authorList>
    </citation>
    <scope>NUCLEOTIDE SEQUENCE [LARGE SCALE GENOMIC DNA]</scope>
    <source>
        <strain evidence="3">ATCC 13032 / DSM 20300 / BCRC 11384 / JCM 1318 / LMG 3730 / NCIMB 10025</strain>
    </source>
</reference>
<feature type="transmembrane region" description="Helical" evidence="1">
    <location>
        <begin position="46"/>
        <end position="64"/>
    </location>
</feature>
<organism evidence="2 3">
    <name type="scientific">Corynebacterium glutamicum (strain ATCC 13032 / DSM 20300 / JCM 1318 / BCRC 11384 / CCUG 27702 / LMG 3730 / NBRC 12168 / NCIMB 10025 / NRRL B-2784 / 534)</name>
    <dbReference type="NCBI Taxonomy" id="196627"/>
    <lineage>
        <taxon>Bacteria</taxon>
        <taxon>Bacillati</taxon>
        <taxon>Actinomycetota</taxon>
        <taxon>Actinomycetes</taxon>
        <taxon>Mycobacteriales</taxon>
        <taxon>Corynebacteriaceae</taxon>
        <taxon>Corynebacterium</taxon>
    </lineage>
</organism>
<feature type="transmembrane region" description="Helical" evidence="1">
    <location>
        <begin position="124"/>
        <end position="145"/>
    </location>
</feature>
<dbReference type="KEGG" id="cgl:Cgl1742"/>
<sequence length="178" mass="20588">MKCGVPCGRMSGVLAMLQTISFKKLNLLTTLKRKGELVIMITRHDVPYIIAPPVYAIFASLMTTPPWFYRTTYTIDGFDFKISWVYTITIYISLMILIIGFYQANMRKACPYEEDPLVDIWHKVWSTALFILPIVLSIAVYSLITQRGFDWYVMVFILPVGLMIAYGFFKPCDCDKHR</sequence>
<dbReference type="Proteomes" id="UP000000582">
    <property type="component" value="Chromosome"/>
</dbReference>